<dbReference type="PANTHER" id="PTHR17920:SF24">
    <property type="entry name" value="ALPHA_BETA HYDROLASE-RELATED"/>
    <property type="match status" value="1"/>
</dbReference>
<dbReference type="Pfam" id="PF05277">
    <property type="entry name" value="DUF726"/>
    <property type="match status" value="1"/>
</dbReference>
<keyword evidence="3" id="KW-1133">Transmembrane helix</keyword>
<dbReference type="PANTHER" id="PTHR17920">
    <property type="entry name" value="TRANSMEMBRANE AND COILED-COIL DOMAIN-CONTAINING PROTEIN 4 TMCO4"/>
    <property type="match status" value="1"/>
</dbReference>
<keyword evidence="6" id="KW-1185">Reference proteome</keyword>
<gene>
    <name evidence="5" type="ORF">V6N12_073569</name>
</gene>
<keyword evidence="2" id="KW-0812">Transmembrane</keyword>
<keyword evidence="4" id="KW-0472">Membrane</keyword>
<evidence type="ECO:0000313" key="5">
    <source>
        <dbReference type="EMBL" id="KAK8506616.1"/>
    </source>
</evidence>
<accession>A0ABR2BHG8</accession>
<dbReference type="InterPro" id="IPR007941">
    <property type="entry name" value="DUF726"/>
</dbReference>
<dbReference type="EMBL" id="JBBPBM010000117">
    <property type="protein sequence ID" value="KAK8506616.1"/>
    <property type="molecule type" value="Genomic_DNA"/>
</dbReference>
<reference evidence="5 6" key="1">
    <citation type="journal article" date="2024" name="G3 (Bethesda)">
        <title>Genome assembly of Hibiscus sabdariffa L. provides insights into metabolisms of medicinal natural products.</title>
        <authorList>
            <person name="Kim T."/>
        </authorList>
    </citation>
    <scope>NUCLEOTIDE SEQUENCE [LARGE SCALE GENOMIC DNA]</scope>
    <source>
        <strain evidence="5">TK-2024</strain>
        <tissue evidence="5">Old leaves</tissue>
    </source>
</reference>
<name>A0ABR2BHG8_9ROSI</name>
<comment type="subcellular location">
    <subcellularLocation>
        <location evidence="1">Membrane</location>
        <topology evidence="1">Multi-pass membrane protein</topology>
    </subcellularLocation>
</comment>
<evidence type="ECO:0000256" key="3">
    <source>
        <dbReference type="ARBA" id="ARBA00022989"/>
    </source>
</evidence>
<organism evidence="5 6">
    <name type="scientific">Hibiscus sabdariffa</name>
    <name type="common">roselle</name>
    <dbReference type="NCBI Taxonomy" id="183260"/>
    <lineage>
        <taxon>Eukaryota</taxon>
        <taxon>Viridiplantae</taxon>
        <taxon>Streptophyta</taxon>
        <taxon>Embryophyta</taxon>
        <taxon>Tracheophyta</taxon>
        <taxon>Spermatophyta</taxon>
        <taxon>Magnoliopsida</taxon>
        <taxon>eudicotyledons</taxon>
        <taxon>Gunneridae</taxon>
        <taxon>Pentapetalae</taxon>
        <taxon>rosids</taxon>
        <taxon>malvids</taxon>
        <taxon>Malvales</taxon>
        <taxon>Malvaceae</taxon>
        <taxon>Malvoideae</taxon>
        <taxon>Hibiscus</taxon>
    </lineage>
</organism>
<protein>
    <submittedName>
        <fullName evidence="5">Uncharacterized protein</fullName>
    </submittedName>
</protein>
<dbReference type="Proteomes" id="UP001472677">
    <property type="component" value="Unassembled WGS sequence"/>
</dbReference>
<proteinExistence type="predicted"/>
<sequence>MKSASNSNTVSVSDYPQLWNWIHRFTFACLQRCGYPDTTAAAMGERIQKTTLNISNNKHVDGSGTDNVNDDGPKGCDARHRVALRLLATWLNIKWIKMLNKEHAEEVGKSKNDKLELAGVIGAATLTGGSLIALTGGLAAPAFGHGLGALAPTLGLVPTVE</sequence>
<evidence type="ECO:0000256" key="2">
    <source>
        <dbReference type="ARBA" id="ARBA00022692"/>
    </source>
</evidence>
<comment type="caution">
    <text evidence="5">The sequence shown here is derived from an EMBL/GenBank/DDBJ whole genome shotgun (WGS) entry which is preliminary data.</text>
</comment>
<evidence type="ECO:0000256" key="1">
    <source>
        <dbReference type="ARBA" id="ARBA00004141"/>
    </source>
</evidence>
<evidence type="ECO:0000313" key="6">
    <source>
        <dbReference type="Proteomes" id="UP001472677"/>
    </source>
</evidence>
<evidence type="ECO:0000256" key="4">
    <source>
        <dbReference type="ARBA" id="ARBA00023136"/>
    </source>
</evidence>